<dbReference type="InterPro" id="IPR003439">
    <property type="entry name" value="ABC_transporter-like_ATP-bd"/>
</dbReference>
<dbReference type="GO" id="GO:0042883">
    <property type="term" value="P:cysteine transport"/>
    <property type="evidence" value="ECO:0007669"/>
    <property type="project" value="InterPro"/>
</dbReference>
<evidence type="ECO:0000313" key="14">
    <source>
        <dbReference type="Proteomes" id="UP000192660"/>
    </source>
</evidence>
<dbReference type="PROSITE" id="PS00211">
    <property type="entry name" value="ABC_TRANSPORTER_1"/>
    <property type="match status" value="1"/>
</dbReference>
<keyword evidence="6" id="KW-0788">Thiol protease</keyword>
<keyword evidence="4 10" id="KW-0812">Transmembrane</keyword>
<dbReference type="InterPro" id="IPR036640">
    <property type="entry name" value="ABC1_TM_sf"/>
</dbReference>
<protein>
    <submittedName>
        <fullName evidence="13">ATP-binding cassette, subfamily C, CydD</fullName>
    </submittedName>
</protein>
<dbReference type="SMART" id="SM00382">
    <property type="entry name" value="AAA"/>
    <property type="match status" value="1"/>
</dbReference>
<dbReference type="InterPro" id="IPR011527">
    <property type="entry name" value="ABC1_TM_dom"/>
</dbReference>
<dbReference type="GO" id="GO:0008234">
    <property type="term" value="F:cysteine-type peptidase activity"/>
    <property type="evidence" value="ECO:0007669"/>
    <property type="project" value="UniProtKB-KW"/>
</dbReference>
<feature type="transmembrane region" description="Helical" evidence="10">
    <location>
        <begin position="237"/>
        <end position="262"/>
    </location>
</feature>
<dbReference type="PANTHER" id="PTHR24221:SF590">
    <property type="entry name" value="COMPONENT LINKED WITH THE ASSEMBLY OF CYTOCHROME' TRANSPORT TRANSMEMBRANE ATP-BINDING PROTEIN ABC TRANSPORTER CYDD-RELATED"/>
    <property type="match status" value="1"/>
</dbReference>
<evidence type="ECO:0000256" key="8">
    <source>
        <dbReference type="ARBA" id="ARBA00022989"/>
    </source>
</evidence>
<dbReference type="OrthoDB" id="9771903at2"/>
<evidence type="ECO:0000256" key="10">
    <source>
        <dbReference type="SAM" id="Phobius"/>
    </source>
</evidence>
<feature type="transmembrane region" description="Helical" evidence="10">
    <location>
        <begin position="58"/>
        <end position="83"/>
    </location>
</feature>
<dbReference type="PANTHER" id="PTHR24221">
    <property type="entry name" value="ATP-BINDING CASSETTE SUB-FAMILY B"/>
    <property type="match status" value="1"/>
</dbReference>
<dbReference type="Gene3D" id="1.20.1560.10">
    <property type="entry name" value="ABC transporter type 1, transmembrane domain"/>
    <property type="match status" value="1"/>
</dbReference>
<comment type="subcellular location">
    <subcellularLocation>
        <location evidence="1">Cell membrane</location>
        <topology evidence="1">Multi-pass membrane protein</topology>
    </subcellularLocation>
</comment>
<proteinExistence type="predicted"/>
<dbReference type="GO" id="GO:0005524">
    <property type="term" value="F:ATP binding"/>
    <property type="evidence" value="ECO:0007669"/>
    <property type="project" value="UniProtKB-KW"/>
</dbReference>
<keyword evidence="3" id="KW-1003">Cell membrane</keyword>
<dbReference type="GO" id="GO:0005886">
    <property type="term" value="C:plasma membrane"/>
    <property type="evidence" value="ECO:0007669"/>
    <property type="project" value="UniProtKB-SubCell"/>
</dbReference>
<dbReference type="GO" id="GO:0140359">
    <property type="term" value="F:ABC-type transporter activity"/>
    <property type="evidence" value="ECO:0007669"/>
    <property type="project" value="InterPro"/>
</dbReference>
<dbReference type="FunFam" id="3.40.50.300:FF:000299">
    <property type="entry name" value="ABC transporter ATP-binding protein/permease"/>
    <property type="match status" value="1"/>
</dbReference>
<sequence>MNPRLLKEVKSVRMLLGLVVLQGVLSGILIIFQAYDLADIVNRVYLDHQGFVHVEHTIWSLLVIIIARALLTLFGETGALSLATKIQARLRLQLSQRILDAGPLYVNREQTGELVNTVIKGVEDLEPYLARYIPQVAITGLVPTIILIEAFVKDWITGVILLVTIPLIPFFMILIGRQAESKTQKQWEMLSRLSAHFLDVLQGLTTLKLLGQSGHQAQGIERASDEFRRATMASLRIAFLSALVLEMLASLSMAMVAVGIGLRLIPGLISFQTSFFLLVLVPEFYLPWRMLGTRFHDGLNGMEAAKRIFQILDAPPLAESHGTVRLEDVDHPLVFDQVSFRYEDREQSAIEDIRAVVHPHERIAIVGPSGAGKSTLLSLVMGFAQPSQGTIRLGTISLQNLDLLWWRQQISFLTQNPYIFSGTLRDNLLMANPKASEDQLEYALEMSGAMEFVKMLPQGLDTYIDEKGRGLSGGQKQRLAMARAFLKDAPIVLMDEPTANLDPETESILWQYLEKLLENRTALVVAHRLSTARRLDKIWVMNQGRLVQQGTLRELETSHGLYHELTRAYRASSQEGLYAALSQHAKTL</sequence>
<evidence type="ECO:0000256" key="4">
    <source>
        <dbReference type="ARBA" id="ARBA00022692"/>
    </source>
</evidence>
<dbReference type="PROSITE" id="PS50893">
    <property type="entry name" value="ABC_TRANSPORTER_2"/>
    <property type="match status" value="1"/>
</dbReference>
<organism evidence="13 14">
    <name type="scientific">Sulfobacillus thermosulfidooxidans (strain DSM 9293 / VKM B-1269 / AT-1)</name>
    <dbReference type="NCBI Taxonomy" id="929705"/>
    <lineage>
        <taxon>Bacteria</taxon>
        <taxon>Bacillati</taxon>
        <taxon>Bacillota</taxon>
        <taxon>Clostridia</taxon>
        <taxon>Eubacteriales</taxon>
        <taxon>Clostridiales Family XVII. Incertae Sedis</taxon>
        <taxon>Sulfobacillus</taxon>
    </lineage>
</organism>
<dbReference type="GO" id="GO:0016887">
    <property type="term" value="F:ATP hydrolysis activity"/>
    <property type="evidence" value="ECO:0007669"/>
    <property type="project" value="InterPro"/>
</dbReference>
<keyword evidence="5" id="KW-0547">Nucleotide-binding</keyword>
<keyword evidence="6" id="KW-0645">Protease</keyword>
<dbReference type="Pfam" id="PF00005">
    <property type="entry name" value="ABC_tran"/>
    <property type="match status" value="1"/>
</dbReference>
<feature type="transmembrane region" description="Helical" evidence="10">
    <location>
        <begin position="12"/>
        <end position="38"/>
    </location>
</feature>
<name>A0A1W1W8H7_SULTA</name>
<dbReference type="InterPro" id="IPR027417">
    <property type="entry name" value="P-loop_NTPase"/>
</dbReference>
<dbReference type="SUPFAM" id="SSF90123">
    <property type="entry name" value="ABC transporter transmembrane region"/>
    <property type="match status" value="1"/>
</dbReference>
<evidence type="ECO:0000259" key="12">
    <source>
        <dbReference type="PROSITE" id="PS50929"/>
    </source>
</evidence>
<dbReference type="STRING" id="28034.BFX07_04560"/>
<evidence type="ECO:0000256" key="5">
    <source>
        <dbReference type="ARBA" id="ARBA00022741"/>
    </source>
</evidence>
<keyword evidence="6" id="KW-0378">Hydrolase</keyword>
<dbReference type="Pfam" id="PF00664">
    <property type="entry name" value="ABC_membrane"/>
    <property type="match status" value="1"/>
</dbReference>
<accession>A0A1W1W8H7</accession>
<feature type="domain" description="ABC transporter" evidence="11">
    <location>
        <begin position="324"/>
        <end position="568"/>
    </location>
</feature>
<feature type="transmembrane region" description="Helical" evidence="10">
    <location>
        <begin position="155"/>
        <end position="175"/>
    </location>
</feature>
<dbReference type="InterPro" id="IPR014216">
    <property type="entry name" value="ABC_transptr_CydD"/>
</dbReference>
<evidence type="ECO:0000256" key="9">
    <source>
        <dbReference type="ARBA" id="ARBA00023136"/>
    </source>
</evidence>
<dbReference type="EMBL" id="FWWY01000001">
    <property type="protein sequence ID" value="SMC02449.1"/>
    <property type="molecule type" value="Genomic_DNA"/>
</dbReference>
<keyword evidence="8 10" id="KW-1133">Transmembrane helix</keyword>
<dbReference type="SUPFAM" id="SSF52540">
    <property type="entry name" value="P-loop containing nucleoside triphosphate hydrolases"/>
    <property type="match status" value="1"/>
</dbReference>
<keyword evidence="9 10" id="KW-0472">Membrane</keyword>
<keyword evidence="2" id="KW-0813">Transport</keyword>
<dbReference type="CDD" id="cd18584">
    <property type="entry name" value="ABC_6TM_AarD_CydD"/>
    <property type="match status" value="1"/>
</dbReference>
<feature type="domain" description="ABC transmembrane type-1" evidence="12">
    <location>
        <begin position="23"/>
        <end position="300"/>
    </location>
</feature>
<dbReference type="Proteomes" id="UP000192660">
    <property type="component" value="Unassembled WGS sequence"/>
</dbReference>
<feature type="transmembrane region" description="Helical" evidence="10">
    <location>
        <begin position="268"/>
        <end position="286"/>
    </location>
</feature>
<dbReference type="RefSeq" id="WP_020376471.1">
    <property type="nucleotide sequence ID" value="NZ_FWWY01000001.1"/>
</dbReference>
<gene>
    <name evidence="13" type="ORF">SAMN00768000_0599</name>
</gene>
<dbReference type="NCBIfam" id="TIGR02857">
    <property type="entry name" value="CydD"/>
    <property type="match status" value="1"/>
</dbReference>
<evidence type="ECO:0000256" key="7">
    <source>
        <dbReference type="ARBA" id="ARBA00022840"/>
    </source>
</evidence>
<dbReference type="PROSITE" id="PS50929">
    <property type="entry name" value="ABC_TM1F"/>
    <property type="match status" value="1"/>
</dbReference>
<evidence type="ECO:0000259" key="11">
    <source>
        <dbReference type="PROSITE" id="PS50893"/>
    </source>
</evidence>
<dbReference type="InterPro" id="IPR039421">
    <property type="entry name" value="Type_1_exporter"/>
</dbReference>
<keyword evidence="14" id="KW-1185">Reference proteome</keyword>
<evidence type="ECO:0000256" key="6">
    <source>
        <dbReference type="ARBA" id="ARBA00022807"/>
    </source>
</evidence>
<keyword evidence="7 13" id="KW-0067">ATP-binding</keyword>
<evidence type="ECO:0000313" key="13">
    <source>
        <dbReference type="EMBL" id="SMC02449.1"/>
    </source>
</evidence>
<reference evidence="14" key="1">
    <citation type="submission" date="2017-04" db="EMBL/GenBank/DDBJ databases">
        <authorList>
            <person name="Varghese N."/>
            <person name="Submissions S."/>
        </authorList>
    </citation>
    <scope>NUCLEOTIDE SEQUENCE [LARGE SCALE GENOMIC DNA]</scope>
    <source>
        <strain evidence="14">DSM 9293</strain>
    </source>
</reference>
<evidence type="ECO:0000256" key="1">
    <source>
        <dbReference type="ARBA" id="ARBA00004651"/>
    </source>
</evidence>
<feature type="transmembrane region" description="Helical" evidence="10">
    <location>
        <begin position="129"/>
        <end position="149"/>
    </location>
</feature>
<dbReference type="InterPro" id="IPR017871">
    <property type="entry name" value="ABC_transporter-like_CS"/>
</dbReference>
<evidence type="ECO:0000256" key="3">
    <source>
        <dbReference type="ARBA" id="ARBA00022475"/>
    </source>
</evidence>
<dbReference type="InterPro" id="IPR003593">
    <property type="entry name" value="AAA+_ATPase"/>
</dbReference>
<dbReference type="AlphaFoldDB" id="A0A1W1W8H7"/>
<evidence type="ECO:0000256" key="2">
    <source>
        <dbReference type="ARBA" id="ARBA00022448"/>
    </source>
</evidence>
<dbReference type="Gene3D" id="3.40.50.300">
    <property type="entry name" value="P-loop containing nucleotide triphosphate hydrolases"/>
    <property type="match status" value="1"/>
</dbReference>